<keyword evidence="4" id="KW-1185">Reference proteome</keyword>
<evidence type="ECO:0000256" key="2">
    <source>
        <dbReference type="SAM" id="SignalP"/>
    </source>
</evidence>
<keyword evidence="2" id="KW-0732">Signal</keyword>
<dbReference type="RefSeq" id="WP_270023274.1">
    <property type="nucleotide sequence ID" value="NZ_JAPDDP010000002.1"/>
</dbReference>
<feature type="region of interest" description="Disordered" evidence="1">
    <location>
        <begin position="131"/>
        <end position="197"/>
    </location>
</feature>
<organism evidence="3 4">
    <name type="scientific">Solirubrobacter phytolaccae</name>
    <dbReference type="NCBI Taxonomy" id="1404360"/>
    <lineage>
        <taxon>Bacteria</taxon>
        <taxon>Bacillati</taxon>
        <taxon>Actinomycetota</taxon>
        <taxon>Thermoleophilia</taxon>
        <taxon>Solirubrobacterales</taxon>
        <taxon>Solirubrobacteraceae</taxon>
        <taxon>Solirubrobacter</taxon>
    </lineage>
</organism>
<evidence type="ECO:0000313" key="3">
    <source>
        <dbReference type="EMBL" id="MDA0179007.1"/>
    </source>
</evidence>
<feature type="compositionally biased region" description="Pro residues" evidence="1">
    <location>
        <begin position="134"/>
        <end position="157"/>
    </location>
</feature>
<dbReference type="Pfam" id="PF11617">
    <property type="entry name" value="Cu-binding_MopE"/>
    <property type="match status" value="1"/>
</dbReference>
<protein>
    <submittedName>
        <fullName evidence="3">Metal-binding motif-containing protein</fullName>
    </submittedName>
</protein>
<gene>
    <name evidence="3" type="ORF">OJ997_01775</name>
</gene>
<accession>A0A9X3NAB2</accession>
<reference evidence="3" key="1">
    <citation type="submission" date="2022-10" db="EMBL/GenBank/DDBJ databases">
        <title>The WGS of Solirubrobacter phytolaccae KCTC 29190.</title>
        <authorList>
            <person name="Jiang Z."/>
        </authorList>
    </citation>
    <scope>NUCLEOTIDE SEQUENCE</scope>
    <source>
        <strain evidence="3">KCTC 29190</strain>
    </source>
</reference>
<dbReference type="AlphaFoldDB" id="A0A9X3NAB2"/>
<name>A0A9X3NAB2_9ACTN</name>
<dbReference type="Proteomes" id="UP001147653">
    <property type="component" value="Unassembled WGS sequence"/>
</dbReference>
<evidence type="ECO:0000256" key="1">
    <source>
        <dbReference type="SAM" id="MobiDB-lite"/>
    </source>
</evidence>
<dbReference type="InterPro" id="IPR021655">
    <property type="entry name" value="Put_metal-bd"/>
</dbReference>
<comment type="caution">
    <text evidence="3">The sequence shown here is derived from an EMBL/GenBank/DDBJ whole genome shotgun (WGS) entry which is preliminary data.</text>
</comment>
<feature type="signal peptide" evidence="2">
    <location>
        <begin position="1"/>
        <end position="22"/>
    </location>
</feature>
<feature type="compositionally biased region" description="Polar residues" evidence="1">
    <location>
        <begin position="169"/>
        <end position="178"/>
    </location>
</feature>
<feature type="chain" id="PRO_5040732454" evidence="2">
    <location>
        <begin position="23"/>
        <end position="318"/>
    </location>
</feature>
<proteinExistence type="predicted"/>
<sequence length="318" mass="33954">MRALVGGVTVAAMLLMAATAQAERVDMMTPWAWAWVDNQPFVDPSTGAPLGANSAHPRGQIKDRGTPDSYSVKMTVTALGTAGQQLDQYTVSDGSAVYRDLDRRLNLSAPVQSVRFDLCTVPNAQCVTQTFARPAPPASPGPAPGATPTPTVQPAPPADRDGDGFPDTTDCNDTNSSVFPGAREYPGNGLDDDCAGGDQAAKMPGGVKYDWTVTARTNPKVRFMRVRDAVAGAQVTVTCEGRGCPFKLRRKTTDQHGEVSLTKLFKGRRLRSGTRVEVHVAAPNMITKVTRFTIRRGVTPSGTSLCVPVGQLKPQRRC</sequence>
<evidence type="ECO:0000313" key="4">
    <source>
        <dbReference type="Proteomes" id="UP001147653"/>
    </source>
</evidence>
<dbReference type="EMBL" id="JAPDDP010000002">
    <property type="protein sequence ID" value="MDA0179007.1"/>
    <property type="molecule type" value="Genomic_DNA"/>
</dbReference>
<feature type="region of interest" description="Disordered" evidence="1">
    <location>
        <begin position="46"/>
        <end position="68"/>
    </location>
</feature>